<proteinExistence type="predicted"/>
<evidence type="ECO:0008006" key="5">
    <source>
        <dbReference type="Google" id="ProtNLM"/>
    </source>
</evidence>
<accession>A0A7J6HDT3</accession>
<dbReference type="Proteomes" id="UP000583929">
    <property type="component" value="Unassembled WGS sequence"/>
</dbReference>
<gene>
    <name evidence="2" type="ORF">F8388_010821</name>
    <name evidence="1" type="ORF">G4B88_029599</name>
</gene>
<dbReference type="AlphaFoldDB" id="A0A7J6HDT3"/>
<evidence type="ECO:0000313" key="1">
    <source>
        <dbReference type="EMBL" id="KAF4375201.1"/>
    </source>
</evidence>
<protein>
    <recommendedName>
        <fullName evidence="5">DUF4228 domain-containing protein</fullName>
    </recommendedName>
</protein>
<evidence type="ECO:0000313" key="3">
    <source>
        <dbReference type="Proteomes" id="UP000525078"/>
    </source>
</evidence>
<dbReference type="Proteomes" id="UP000525078">
    <property type="component" value="Unassembled WGS sequence"/>
</dbReference>
<organism evidence="2 3">
    <name type="scientific">Cannabis sativa</name>
    <name type="common">Hemp</name>
    <name type="synonym">Marijuana</name>
    <dbReference type="NCBI Taxonomy" id="3483"/>
    <lineage>
        <taxon>Eukaryota</taxon>
        <taxon>Viridiplantae</taxon>
        <taxon>Streptophyta</taxon>
        <taxon>Embryophyta</taxon>
        <taxon>Tracheophyta</taxon>
        <taxon>Spermatophyta</taxon>
        <taxon>Magnoliopsida</taxon>
        <taxon>eudicotyledons</taxon>
        <taxon>Gunneridae</taxon>
        <taxon>Pentapetalae</taxon>
        <taxon>rosids</taxon>
        <taxon>fabids</taxon>
        <taxon>Rosales</taxon>
        <taxon>Cannabaceae</taxon>
        <taxon>Cannabis</taxon>
    </lineage>
</organism>
<reference evidence="3 4" key="1">
    <citation type="journal article" date="2020" name="bioRxiv">
        <title>Sequence and annotation of 42 cannabis genomes reveals extensive copy number variation in cannabinoid synthesis and pathogen resistance genes.</title>
        <authorList>
            <person name="Mckernan K.J."/>
            <person name="Helbert Y."/>
            <person name="Kane L.T."/>
            <person name="Ebling H."/>
            <person name="Zhang L."/>
            <person name="Liu B."/>
            <person name="Eaton Z."/>
            <person name="Mclaughlin S."/>
            <person name="Kingan S."/>
            <person name="Baybayan P."/>
            <person name="Concepcion G."/>
            <person name="Jordan M."/>
            <person name="Riva A."/>
            <person name="Barbazuk W."/>
            <person name="Harkins T."/>
        </authorList>
    </citation>
    <scope>NUCLEOTIDE SEQUENCE [LARGE SCALE GENOMIC DNA]</scope>
    <source>
        <strain evidence="3 4">cv. Jamaican Lion 4</strain>
        <strain evidence="1">Father</strain>
        <strain evidence="2">Mother</strain>
        <tissue evidence="2">Leaf</tissue>
    </source>
</reference>
<keyword evidence="4" id="KW-1185">Reference proteome</keyword>
<name>A0A7J6HDT3_CANSA</name>
<evidence type="ECO:0000313" key="4">
    <source>
        <dbReference type="Proteomes" id="UP000583929"/>
    </source>
</evidence>
<comment type="caution">
    <text evidence="2">The sequence shown here is derived from an EMBL/GenBank/DDBJ whole genome shotgun (WGS) entry which is preliminary data.</text>
</comment>
<dbReference type="EMBL" id="JAATIP010000016">
    <property type="protein sequence ID" value="KAF4392798.1"/>
    <property type="molecule type" value="Genomic_DNA"/>
</dbReference>
<dbReference type="InterPro" id="IPR025322">
    <property type="entry name" value="PADRE_dom"/>
</dbReference>
<dbReference type="Pfam" id="PF14009">
    <property type="entry name" value="PADRE"/>
    <property type="match status" value="1"/>
</dbReference>
<dbReference type="EMBL" id="JAATIQ010000164">
    <property type="protein sequence ID" value="KAF4375201.1"/>
    <property type="molecule type" value="Genomic_DNA"/>
</dbReference>
<dbReference type="PANTHER" id="PTHR33052">
    <property type="entry name" value="DUF4228 DOMAIN PROTEIN-RELATED"/>
    <property type="match status" value="1"/>
</dbReference>
<evidence type="ECO:0000313" key="2">
    <source>
        <dbReference type="EMBL" id="KAF4392798.1"/>
    </source>
</evidence>
<sequence>MGLCYSCRSLSLSTSSNNRPEFKYVRVVHLNGYVECFEQPIPVSQVLEKPSKNFVCTPIELLSSGFRPLKPETLLQPGRIYFLLPYTTLQAEVSPIDLATLVKRLNAAATKTSRSGSIKSSSSGLLASPLSSQLIGSPSSIWSSPSWSPNRFAEPDCMSDLTQRSVRARSWKPILDTIREKSFHRRSDSELQFESSKRFEV</sequence>